<evidence type="ECO:0000256" key="1">
    <source>
        <dbReference type="SAM" id="MobiDB-lite"/>
    </source>
</evidence>
<dbReference type="EMBL" id="HG792018">
    <property type="protein sequence ID" value="CDM35805.1"/>
    <property type="molecule type" value="Genomic_DNA"/>
</dbReference>
<evidence type="ECO:0000313" key="3">
    <source>
        <dbReference type="Proteomes" id="UP000030686"/>
    </source>
</evidence>
<evidence type="ECO:0000313" key="2">
    <source>
        <dbReference type="EMBL" id="CDM35805.1"/>
    </source>
</evidence>
<feature type="compositionally biased region" description="Basic residues" evidence="1">
    <location>
        <begin position="34"/>
        <end position="45"/>
    </location>
</feature>
<sequence length="66" mass="7413">MVNIFLTLYSSTGILPREAGGLNPVTKAPTAPRSKNRRKPGRRPGRRETAFGRSYIHFTVRRRTGS</sequence>
<proteinExistence type="predicted"/>
<accession>W6QHB6</accession>
<gene>
    <name evidence="2" type="ORF">PROQFM164_S04g000686</name>
</gene>
<reference evidence="2" key="1">
    <citation type="journal article" date="2014" name="Nat. Commun.">
        <title>Multiple recent horizontal transfers of a large genomic region in cheese making fungi.</title>
        <authorList>
            <person name="Cheeseman K."/>
            <person name="Ropars J."/>
            <person name="Renault P."/>
            <person name="Dupont J."/>
            <person name="Gouzy J."/>
            <person name="Branca A."/>
            <person name="Abraham A.L."/>
            <person name="Ceppi M."/>
            <person name="Conseiller E."/>
            <person name="Debuchy R."/>
            <person name="Malagnac F."/>
            <person name="Goarin A."/>
            <person name="Silar P."/>
            <person name="Lacoste S."/>
            <person name="Sallet E."/>
            <person name="Bensimon A."/>
            <person name="Giraud T."/>
            <person name="Brygoo Y."/>
        </authorList>
    </citation>
    <scope>NUCLEOTIDE SEQUENCE [LARGE SCALE GENOMIC DNA]</scope>
    <source>
        <strain evidence="2">FM164</strain>
    </source>
</reference>
<feature type="region of interest" description="Disordered" evidence="1">
    <location>
        <begin position="15"/>
        <end position="53"/>
    </location>
</feature>
<keyword evidence="3" id="KW-1185">Reference proteome</keyword>
<organism evidence="2 3">
    <name type="scientific">Penicillium roqueforti (strain FM164)</name>
    <dbReference type="NCBI Taxonomy" id="1365484"/>
    <lineage>
        <taxon>Eukaryota</taxon>
        <taxon>Fungi</taxon>
        <taxon>Dikarya</taxon>
        <taxon>Ascomycota</taxon>
        <taxon>Pezizomycotina</taxon>
        <taxon>Eurotiomycetes</taxon>
        <taxon>Eurotiomycetidae</taxon>
        <taxon>Eurotiales</taxon>
        <taxon>Aspergillaceae</taxon>
        <taxon>Penicillium</taxon>
    </lineage>
</organism>
<dbReference type="AlphaFoldDB" id="W6QHB6"/>
<dbReference type="Proteomes" id="UP000030686">
    <property type="component" value="Unassembled WGS sequence"/>
</dbReference>
<protein>
    <submittedName>
        <fullName evidence="2">Genomic scaffold, ProqFM164S04</fullName>
    </submittedName>
</protein>
<name>W6QHB6_PENRF</name>